<dbReference type="InterPro" id="IPR009022">
    <property type="entry name" value="EFG_III"/>
</dbReference>
<dbReference type="Gene3D" id="3.30.70.870">
    <property type="entry name" value="Elongation Factor G (Translational Gtpase), domain 3"/>
    <property type="match status" value="1"/>
</dbReference>
<evidence type="ECO:0000313" key="9">
    <source>
        <dbReference type="EMBL" id="PJF48713.1"/>
    </source>
</evidence>
<dbReference type="Gene3D" id="3.40.50.300">
    <property type="entry name" value="P-loop containing nucleotide triphosphate hydrolases"/>
    <property type="match status" value="1"/>
</dbReference>
<dbReference type="InterPro" id="IPR005517">
    <property type="entry name" value="Transl_elong_EFG/EF2_IV"/>
</dbReference>
<dbReference type="InterPro" id="IPR009000">
    <property type="entry name" value="Transl_B-barrel_sf"/>
</dbReference>
<keyword evidence="4 6" id="KW-0648">Protein biosynthesis</keyword>
<dbReference type="InterPro" id="IPR005225">
    <property type="entry name" value="Small_GTP-bd"/>
</dbReference>
<dbReference type="InterPro" id="IPR000640">
    <property type="entry name" value="EFG_V-like"/>
</dbReference>
<dbReference type="PANTHER" id="PTHR43261">
    <property type="entry name" value="TRANSLATION ELONGATION FACTOR G-RELATED"/>
    <property type="match status" value="1"/>
</dbReference>
<dbReference type="InterPro" id="IPR053905">
    <property type="entry name" value="EF-G-like_DII"/>
</dbReference>
<feature type="domain" description="Tr-type G" evidence="8">
    <location>
        <begin position="8"/>
        <end position="282"/>
    </location>
</feature>
<comment type="similarity">
    <text evidence="1 6">Belongs to the TRAFAC class translation factor GTPase superfamily. Classic translation factor GTPase family. EF-G/EF-2 subfamily.</text>
</comment>
<dbReference type="Pfam" id="PF22042">
    <property type="entry name" value="EF-G_D2"/>
    <property type="match status" value="1"/>
</dbReference>
<dbReference type="CDD" id="cd01434">
    <property type="entry name" value="EFG_mtEFG1_IV"/>
    <property type="match status" value="1"/>
</dbReference>
<dbReference type="SUPFAM" id="SSF54211">
    <property type="entry name" value="Ribosomal protein S5 domain 2-like"/>
    <property type="match status" value="1"/>
</dbReference>
<evidence type="ECO:0000259" key="8">
    <source>
        <dbReference type="PROSITE" id="PS51722"/>
    </source>
</evidence>
<dbReference type="PROSITE" id="PS00301">
    <property type="entry name" value="G_TR_1"/>
    <property type="match status" value="1"/>
</dbReference>
<dbReference type="GO" id="GO:0003924">
    <property type="term" value="F:GTPase activity"/>
    <property type="evidence" value="ECO:0007669"/>
    <property type="project" value="InterPro"/>
</dbReference>
<feature type="binding site" evidence="6">
    <location>
        <begin position="17"/>
        <end position="24"/>
    </location>
    <ligand>
        <name>GTP</name>
        <dbReference type="ChEBI" id="CHEBI:37565"/>
    </ligand>
</feature>
<dbReference type="EMBL" id="PGTN01000007">
    <property type="protein sequence ID" value="PJF48713.1"/>
    <property type="molecule type" value="Genomic_DNA"/>
</dbReference>
<gene>
    <name evidence="6 9" type="primary">fusA</name>
    <name evidence="9" type="ORF">CUN48_01835</name>
</gene>
<evidence type="ECO:0000256" key="2">
    <source>
        <dbReference type="ARBA" id="ARBA00022741"/>
    </source>
</evidence>
<comment type="subcellular location">
    <subcellularLocation>
        <location evidence="6">Cytoplasm</location>
    </subcellularLocation>
</comment>
<dbReference type="CDD" id="cd03713">
    <property type="entry name" value="EFG_mtEFG_C"/>
    <property type="match status" value="1"/>
</dbReference>
<dbReference type="FunFam" id="3.40.50.300:FF:000029">
    <property type="entry name" value="Elongation factor G"/>
    <property type="match status" value="1"/>
</dbReference>
<dbReference type="InterPro" id="IPR004540">
    <property type="entry name" value="Transl_elong_EFG/EF2"/>
</dbReference>
<evidence type="ECO:0000256" key="1">
    <source>
        <dbReference type="ARBA" id="ARBA00005870"/>
    </source>
</evidence>
<dbReference type="GO" id="GO:0032790">
    <property type="term" value="P:ribosome disassembly"/>
    <property type="evidence" value="ECO:0007669"/>
    <property type="project" value="TreeGrafter"/>
</dbReference>
<dbReference type="HAMAP" id="MF_00054_B">
    <property type="entry name" value="EF_G_EF_2_B"/>
    <property type="match status" value="1"/>
</dbReference>
<dbReference type="SUPFAM" id="SSF50447">
    <property type="entry name" value="Translation proteins"/>
    <property type="match status" value="1"/>
</dbReference>
<organism evidence="9 10">
    <name type="scientific">Candidatus Thermofonsia Clade 3 bacterium</name>
    <dbReference type="NCBI Taxonomy" id="2364212"/>
    <lineage>
        <taxon>Bacteria</taxon>
        <taxon>Bacillati</taxon>
        <taxon>Chloroflexota</taxon>
        <taxon>Candidatus Thermofontia</taxon>
        <taxon>Candidatus Thermofonsia Clade 3</taxon>
    </lineage>
</organism>
<dbReference type="GO" id="GO:0003746">
    <property type="term" value="F:translation elongation factor activity"/>
    <property type="evidence" value="ECO:0007669"/>
    <property type="project" value="UniProtKB-UniRule"/>
</dbReference>
<dbReference type="SMART" id="SM00889">
    <property type="entry name" value="EFG_IV"/>
    <property type="match status" value="1"/>
</dbReference>
<dbReference type="Pfam" id="PF03764">
    <property type="entry name" value="EFG_IV"/>
    <property type="match status" value="1"/>
</dbReference>
<dbReference type="FunFam" id="2.40.30.10:FF:000006">
    <property type="entry name" value="Elongation factor G"/>
    <property type="match status" value="1"/>
</dbReference>
<dbReference type="InterPro" id="IPR014721">
    <property type="entry name" value="Ribsml_uS5_D2-typ_fold_subgr"/>
</dbReference>
<reference evidence="9 10" key="1">
    <citation type="submission" date="2017-11" db="EMBL/GenBank/DDBJ databases">
        <title>Evolution of Phototrophy in the Chloroflexi Phylum Driven by Horizontal Gene Transfer.</title>
        <authorList>
            <person name="Ward L.M."/>
            <person name="Hemp J."/>
            <person name="Shih P.M."/>
            <person name="Mcglynn S.E."/>
            <person name="Fischer W."/>
        </authorList>
    </citation>
    <scope>NUCLEOTIDE SEQUENCE [LARGE SCALE GENOMIC DNA]</scope>
    <source>
        <strain evidence="9">JP3_7</strain>
    </source>
</reference>
<dbReference type="PROSITE" id="PS51722">
    <property type="entry name" value="G_TR_2"/>
    <property type="match status" value="1"/>
</dbReference>
<dbReference type="AlphaFoldDB" id="A0A2M8QFW9"/>
<dbReference type="Pfam" id="PF14492">
    <property type="entry name" value="EFG_III"/>
    <property type="match status" value="1"/>
</dbReference>
<proteinExistence type="inferred from homology"/>
<comment type="caution">
    <text evidence="9">The sequence shown here is derived from an EMBL/GenBank/DDBJ whole genome shotgun (WGS) entry which is preliminary data.</text>
</comment>
<dbReference type="NCBIfam" id="TIGR00231">
    <property type="entry name" value="small_GTP"/>
    <property type="match status" value="1"/>
</dbReference>
<dbReference type="NCBIfam" id="NF009381">
    <property type="entry name" value="PRK12740.1-5"/>
    <property type="match status" value="1"/>
</dbReference>
<evidence type="ECO:0000313" key="10">
    <source>
        <dbReference type="Proteomes" id="UP000230790"/>
    </source>
</evidence>
<dbReference type="FunFam" id="3.30.70.870:FF:000001">
    <property type="entry name" value="Elongation factor G"/>
    <property type="match status" value="1"/>
</dbReference>
<dbReference type="CDD" id="cd16262">
    <property type="entry name" value="EFG_III"/>
    <property type="match status" value="1"/>
</dbReference>
<dbReference type="PANTHER" id="PTHR43261:SF1">
    <property type="entry name" value="RIBOSOME-RELEASING FACTOR 2, MITOCHONDRIAL"/>
    <property type="match status" value="1"/>
</dbReference>
<dbReference type="Pfam" id="PF00009">
    <property type="entry name" value="GTP_EFTU"/>
    <property type="match status" value="1"/>
</dbReference>
<comment type="function">
    <text evidence="6">Catalyzes the GTP-dependent ribosomal translocation step during translation elongation. During this step, the ribosome changes from the pre-translocational (PRE) to the post-translocational (POST) state as the newly formed A-site-bound peptidyl-tRNA and P-site-bound deacylated tRNA move to the P and E sites, respectively. Catalyzes the coordinated movement of the two tRNA molecules, the mRNA and conformational changes in the ribosome.</text>
</comment>
<evidence type="ECO:0000256" key="3">
    <source>
        <dbReference type="ARBA" id="ARBA00022768"/>
    </source>
</evidence>
<evidence type="ECO:0000256" key="5">
    <source>
        <dbReference type="ARBA" id="ARBA00023134"/>
    </source>
</evidence>
<feature type="binding site" evidence="6">
    <location>
        <begin position="135"/>
        <end position="138"/>
    </location>
    <ligand>
        <name>GTP</name>
        <dbReference type="ChEBI" id="CHEBI:37565"/>
    </ligand>
</feature>
<dbReference type="NCBIfam" id="TIGR00484">
    <property type="entry name" value="EF-G"/>
    <property type="match status" value="1"/>
</dbReference>
<dbReference type="Gene3D" id="3.30.230.10">
    <property type="match status" value="1"/>
</dbReference>
<dbReference type="CDD" id="cd01886">
    <property type="entry name" value="EF-G"/>
    <property type="match status" value="1"/>
</dbReference>
<name>A0A2M8QFW9_9CHLR</name>
<dbReference type="PRINTS" id="PR00315">
    <property type="entry name" value="ELONGATNFCT"/>
</dbReference>
<evidence type="ECO:0000256" key="6">
    <source>
        <dbReference type="HAMAP-Rule" id="MF_00054"/>
    </source>
</evidence>
<dbReference type="NCBIfam" id="NF009379">
    <property type="entry name" value="PRK12740.1-3"/>
    <property type="match status" value="1"/>
</dbReference>
<dbReference type="FunFam" id="3.30.70.240:FF:000001">
    <property type="entry name" value="Elongation factor G"/>
    <property type="match status" value="1"/>
</dbReference>
<dbReference type="InterPro" id="IPR035647">
    <property type="entry name" value="EFG_III/V"/>
</dbReference>
<keyword evidence="6" id="KW-0963">Cytoplasm</keyword>
<keyword evidence="2 6" id="KW-0547">Nucleotide-binding</keyword>
<dbReference type="SUPFAM" id="SSF54980">
    <property type="entry name" value="EF-G C-terminal domain-like"/>
    <property type="match status" value="2"/>
</dbReference>
<dbReference type="GO" id="GO:0005525">
    <property type="term" value="F:GTP binding"/>
    <property type="evidence" value="ECO:0007669"/>
    <property type="project" value="UniProtKB-UniRule"/>
</dbReference>
<feature type="binding site" evidence="6">
    <location>
        <begin position="81"/>
        <end position="85"/>
    </location>
    <ligand>
        <name>GTP</name>
        <dbReference type="ChEBI" id="CHEBI:37565"/>
    </ligand>
</feature>
<protein>
    <recommendedName>
        <fullName evidence="6 7">Elongation factor G</fullName>
        <shortName evidence="6">EF-G</shortName>
    </recommendedName>
</protein>
<keyword evidence="3 6" id="KW-0251">Elongation factor</keyword>
<dbReference type="Proteomes" id="UP000230790">
    <property type="component" value="Unassembled WGS sequence"/>
</dbReference>
<dbReference type="InterPro" id="IPR000795">
    <property type="entry name" value="T_Tr_GTP-bd_dom"/>
</dbReference>
<dbReference type="FunFam" id="3.30.230.10:FF:000003">
    <property type="entry name" value="Elongation factor G"/>
    <property type="match status" value="1"/>
</dbReference>
<dbReference type="Gene3D" id="3.30.70.240">
    <property type="match status" value="1"/>
</dbReference>
<dbReference type="Gene3D" id="2.40.30.10">
    <property type="entry name" value="Translation factors"/>
    <property type="match status" value="1"/>
</dbReference>
<dbReference type="InterPro" id="IPR041095">
    <property type="entry name" value="EFG_II"/>
</dbReference>
<dbReference type="SMART" id="SM00838">
    <property type="entry name" value="EFG_C"/>
    <property type="match status" value="1"/>
</dbReference>
<dbReference type="SUPFAM" id="SSF52540">
    <property type="entry name" value="P-loop containing nucleoside triphosphate hydrolases"/>
    <property type="match status" value="1"/>
</dbReference>
<dbReference type="CDD" id="cd04088">
    <property type="entry name" value="EFG_mtEFG_II"/>
    <property type="match status" value="1"/>
</dbReference>
<keyword evidence="5 6" id="KW-0342">GTP-binding</keyword>
<dbReference type="InterPro" id="IPR031157">
    <property type="entry name" value="G_TR_CS"/>
</dbReference>
<dbReference type="InterPro" id="IPR020568">
    <property type="entry name" value="Ribosomal_Su5_D2-typ_SF"/>
</dbReference>
<accession>A0A2M8QFW9</accession>
<dbReference type="GO" id="GO:0005737">
    <property type="term" value="C:cytoplasm"/>
    <property type="evidence" value="ECO:0007669"/>
    <property type="project" value="UniProtKB-SubCell"/>
</dbReference>
<evidence type="ECO:0000256" key="4">
    <source>
        <dbReference type="ARBA" id="ARBA00022917"/>
    </source>
</evidence>
<dbReference type="InterPro" id="IPR027417">
    <property type="entry name" value="P-loop_NTPase"/>
</dbReference>
<evidence type="ECO:0000256" key="7">
    <source>
        <dbReference type="NCBIfam" id="TIGR00484"/>
    </source>
</evidence>
<sequence>MAKEYPLEKVRNIGIIAHIDAGKTTTSERILYYTGRTYKIGEVHEGAATMDYMEQEQERGITITAAATVCYWRDYQINLIDTPGHIDFTAEVQRSLRVLDGGVVVFDGVAGVEPQSETVWRQADKYGVPRICFVNKLDRTGASLERCVQMIVDRLAAKPLVMQIPVGIEADFSGVIDLIEMKYYTFEGEKGAQVVAHEVPAAYLEAARAAREKLIETVAEADDGLLEKYLAGETPTIDELKSAIRRGTIARKFFPVFCGSALKNKGVQLVLDAVCDYLPSPLDIPPQEAINPKTGETVIRRADPKEPFAALVFKVITDPTGMGKLSFFRVYSGRVNQGDTVLNSTKGKTERMARLYQMHANKREPITEVTAGNIGVSQGLKEAITGDTLCDPNNPVLLEAISFPEPVVKLAIEPKTVADQDRLSKALKALSDEDPTLHVATDEETGQTTLAGMGELHLEVIVDRMKREYNVDVRVGRPMVAYRETITRPAKQRTVFKRQSGGKGQYGDVAIEIEPSEKGKGFIFLNEIVGGAIPKEYIPAVERGIREALESGVIAGYPVVDVTVHLVDGSFHEVDSSEMAFKIAGSMAIKEAVQKAGGVILEPMMRVEVVVPDEFTGTVVGDLNARRGLINAIEQRGNAQAIRAHVPLAEMFGYATDLRGMTQGRGQFVMEFDHYAELPKNLADELIHGKATSKDGKK</sequence>
<dbReference type="InterPro" id="IPR035649">
    <property type="entry name" value="EFG_V"/>
</dbReference>
<dbReference type="InterPro" id="IPR047872">
    <property type="entry name" value="EFG_IV"/>
</dbReference>
<dbReference type="Pfam" id="PF00679">
    <property type="entry name" value="EFG_C"/>
    <property type="match status" value="1"/>
</dbReference>